<dbReference type="Pfam" id="PF03936">
    <property type="entry name" value="Terpene_synth_C"/>
    <property type="match status" value="1"/>
</dbReference>
<organism evidence="6 7">
    <name type="scientific">Vigna radiata var. radiata</name>
    <name type="common">Mung bean</name>
    <name type="synonym">Phaseolus aureus</name>
    <dbReference type="NCBI Taxonomy" id="3916"/>
    <lineage>
        <taxon>Eukaryota</taxon>
        <taxon>Viridiplantae</taxon>
        <taxon>Streptophyta</taxon>
        <taxon>Embryophyta</taxon>
        <taxon>Tracheophyta</taxon>
        <taxon>Spermatophyta</taxon>
        <taxon>Magnoliopsida</taxon>
        <taxon>eudicotyledons</taxon>
        <taxon>Gunneridae</taxon>
        <taxon>Pentapetalae</taxon>
        <taxon>rosids</taxon>
        <taxon>fabids</taxon>
        <taxon>Fabales</taxon>
        <taxon>Fabaceae</taxon>
        <taxon>Papilionoideae</taxon>
        <taxon>50 kb inversion clade</taxon>
        <taxon>NPAAA clade</taxon>
        <taxon>indigoferoid/millettioid clade</taxon>
        <taxon>Phaseoleae</taxon>
        <taxon>Vigna</taxon>
    </lineage>
</organism>
<dbReference type="KEGG" id="vra:106774972"/>
<evidence type="ECO:0000313" key="7">
    <source>
        <dbReference type="RefSeq" id="XP_022642745.1"/>
    </source>
</evidence>
<feature type="domain" description="Terpene synthase metal-binding" evidence="5">
    <location>
        <begin position="292"/>
        <end position="494"/>
    </location>
</feature>
<dbReference type="InterPro" id="IPR001906">
    <property type="entry name" value="Terpene_synth_N"/>
</dbReference>
<dbReference type="PANTHER" id="PTHR31225">
    <property type="entry name" value="OS04G0344100 PROTEIN-RELATED"/>
    <property type="match status" value="1"/>
</dbReference>
<reference evidence="6" key="1">
    <citation type="journal article" date="2014" name="Nat. Commun.">
        <title>Genome sequence of mungbean and insights into evolution within Vigna species.</title>
        <authorList>
            <person name="Kang Y.J."/>
            <person name="Kim S.K."/>
            <person name="Kim M.Y."/>
            <person name="Lestari P."/>
            <person name="Kim K.H."/>
            <person name="Ha B.K."/>
            <person name="Jun T.H."/>
            <person name="Hwang W.J."/>
            <person name="Lee T."/>
            <person name="Lee J."/>
            <person name="Shim S."/>
            <person name="Yoon M.Y."/>
            <person name="Jang Y.E."/>
            <person name="Han K.S."/>
            <person name="Taeprayoon P."/>
            <person name="Yoon N."/>
            <person name="Somta P."/>
            <person name="Tanya P."/>
            <person name="Kim K.S."/>
            <person name="Gwag J.G."/>
            <person name="Moon J.K."/>
            <person name="Lee Y.H."/>
            <person name="Park B.S."/>
            <person name="Bombarely A."/>
            <person name="Doyle J.J."/>
            <person name="Jackson S.A."/>
            <person name="Schafleitner R."/>
            <person name="Srinives P."/>
            <person name="Varshney R.K."/>
            <person name="Lee S.H."/>
        </authorList>
    </citation>
    <scope>NUCLEOTIDE SEQUENCE [LARGE SCALE GENOMIC DNA]</scope>
    <source>
        <strain evidence="6">cv. VC1973A</strain>
    </source>
</reference>
<evidence type="ECO:0000313" key="6">
    <source>
        <dbReference type="Proteomes" id="UP000087766"/>
    </source>
</evidence>
<dbReference type="GO" id="GO:0010333">
    <property type="term" value="F:terpene synthase activity"/>
    <property type="evidence" value="ECO:0007669"/>
    <property type="project" value="InterPro"/>
</dbReference>
<dbReference type="GO" id="GO:0016114">
    <property type="term" value="P:terpenoid biosynthetic process"/>
    <property type="evidence" value="ECO:0007669"/>
    <property type="project" value="InterPro"/>
</dbReference>
<feature type="domain" description="Terpene synthase N-terminal" evidence="4">
    <location>
        <begin position="79"/>
        <end position="220"/>
    </location>
</feature>
<dbReference type="InterPro" id="IPR005630">
    <property type="entry name" value="Terpene_synthase_metal-bd"/>
</dbReference>
<dbReference type="Pfam" id="PF01397">
    <property type="entry name" value="Terpene_synth"/>
    <property type="match status" value="1"/>
</dbReference>
<dbReference type="InterPro" id="IPR008930">
    <property type="entry name" value="Terpenoid_cyclase/PrenylTrfase"/>
</dbReference>
<evidence type="ECO:0000259" key="5">
    <source>
        <dbReference type="Pfam" id="PF03936"/>
    </source>
</evidence>
<accession>A0A3Q0FFA5</accession>
<dbReference type="OrthoDB" id="1396482at2759"/>
<evidence type="ECO:0000256" key="1">
    <source>
        <dbReference type="ARBA" id="ARBA00001946"/>
    </source>
</evidence>
<dbReference type="PANTHER" id="PTHR31225:SF73">
    <property type="entry name" value="NERYL DIPHOSPHATE DIPHOSPHATASE, CHLOROPLASTIC"/>
    <property type="match status" value="1"/>
</dbReference>
<keyword evidence="2" id="KW-0479">Metal-binding</keyword>
<protein>
    <submittedName>
        <fullName evidence="7">(3S,6E)-nerolidol synthase 1-like</fullName>
    </submittedName>
</protein>
<dbReference type="Proteomes" id="UP000087766">
    <property type="component" value="Chromosome 10"/>
</dbReference>
<dbReference type="STRING" id="3916.A0A3Q0FFA5"/>
<dbReference type="GeneID" id="106774972"/>
<dbReference type="SUPFAM" id="SSF48239">
    <property type="entry name" value="Terpenoid cyclases/Protein prenyltransferases"/>
    <property type="match status" value="1"/>
</dbReference>
<gene>
    <name evidence="7" type="primary">LOC106774972</name>
</gene>
<comment type="cofactor">
    <cofactor evidence="1">
        <name>Mg(2+)</name>
        <dbReference type="ChEBI" id="CHEBI:18420"/>
    </cofactor>
</comment>
<sequence length="503" mass="58567">MVLRLFILSKMQGPACSNATSPICSETSFFTILQRTQNTHFFKIHRSHPFLKPCPKAKSVSLKAYSSMDFIHVKQASILKEAKHACKKLIRENPVESLHMVDIIQRLGIEHHFEEEIKAVLQKQQLILSNHPCDFFNSHDQLHEVALAFRLLRQGGHYVKPDLFDILKSEKIKFKETYGEDVKGLTALYEASQLGIEEDSLDEVGYLVFQHLHAWLTRHEKHSEAIYVTNTLRCPLHHGLSRFRDRSIFPIQFNTDNEWITFLEELAEINSCLVMLMNQKEIIEVYKWWKTLEMAKEEKFCSYQPLKWYLWPMACFTNPCLSEQRIELTKFISLIYIVDDIFDVYGTLDQLTLFTDAIIRWELGGTEQLPDFMKMCLSVLFDMTNDVAEKVYKRHGLNPIDTLKRSWVRLLNAFMEEAHWLRSGDLPRSEEYLKNGIVSTGLHVVLLRAFFLLDESINMETVAVMDKFPQIVHSVAKILRLSDDLEGAKKKRKELMGHILIAT</sequence>
<evidence type="ECO:0000256" key="3">
    <source>
        <dbReference type="ARBA" id="ARBA00022842"/>
    </source>
</evidence>
<dbReference type="GO" id="GO:0000287">
    <property type="term" value="F:magnesium ion binding"/>
    <property type="evidence" value="ECO:0007669"/>
    <property type="project" value="InterPro"/>
</dbReference>
<dbReference type="InterPro" id="IPR036965">
    <property type="entry name" value="Terpene_synth_N_sf"/>
</dbReference>
<dbReference type="Gene3D" id="1.10.600.10">
    <property type="entry name" value="Farnesyl Diphosphate Synthase"/>
    <property type="match status" value="1"/>
</dbReference>
<evidence type="ECO:0000259" key="4">
    <source>
        <dbReference type="Pfam" id="PF01397"/>
    </source>
</evidence>
<proteinExistence type="predicted"/>
<dbReference type="AlphaFoldDB" id="A0A3Q0FFA5"/>
<reference evidence="7" key="2">
    <citation type="submission" date="2025-08" db="UniProtKB">
        <authorList>
            <consortium name="RefSeq"/>
        </authorList>
    </citation>
    <scope>IDENTIFICATION</scope>
    <source>
        <tissue evidence="7">Leaf</tissue>
    </source>
</reference>
<keyword evidence="6" id="KW-1185">Reference proteome</keyword>
<dbReference type="InterPro" id="IPR008949">
    <property type="entry name" value="Isoprenoid_synthase_dom_sf"/>
</dbReference>
<evidence type="ECO:0000256" key="2">
    <source>
        <dbReference type="ARBA" id="ARBA00022723"/>
    </source>
</evidence>
<dbReference type="InterPro" id="IPR050148">
    <property type="entry name" value="Terpene_synthase-like"/>
</dbReference>
<keyword evidence="3" id="KW-0460">Magnesium</keyword>
<name>A0A3Q0FFA5_VIGRR</name>
<dbReference type="SUPFAM" id="SSF48576">
    <property type="entry name" value="Terpenoid synthases"/>
    <property type="match status" value="1"/>
</dbReference>
<dbReference type="Gene3D" id="1.50.10.130">
    <property type="entry name" value="Terpene synthase, N-terminal domain"/>
    <property type="match status" value="1"/>
</dbReference>
<dbReference type="RefSeq" id="XP_022642745.1">
    <property type="nucleotide sequence ID" value="XM_022787024.1"/>
</dbReference>